<dbReference type="PANTHER" id="PTHR38784:SF1">
    <property type="entry name" value="SUCROSE PHOSPHORYLASE"/>
    <property type="match status" value="1"/>
</dbReference>
<reference evidence="1" key="1">
    <citation type="submission" date="2023-01" db="EMBL/GenBank/DDBJ databases">
        <title>Biogeochemical cycle of methane in antarctic sediments.</title>
        <authorList>
            <person name="Roldan D.M."/>
            <person name="Menes R.J."/>
        </authorList>
    </citation>
    <scope>NUCLEOTIDE SEQUENCE [LARGE SCALE GENOMIC DNA]</scope>
    <source>
        <strain evidence="1">K-2018 MAG008</strain>
    </source>
</reference>
<dbReference type="SUPFAM" id="SSF52980">
    <property type="entry name" value="Restriction endonuclease-like"/>
    <property type="match status" value="1"/>
</dbReference>
<evidence type="ECO:0000313" key="2">
    <source>
        <dbReference type="Proteomes" id="UP001160519"/>
    </source>
</evidence>
<dbReference type="Proteomes" id="UP001160519">
    <property type="component" value="Unassembled WGS sequence"/>
</dbReference>
<organism evidence="1 2">
    <name type="scientific">Candidatus Methylobacter titanis</name>
    <dbReference type="NCBI Taxonomy" id="3053457"/>
    <lineage>
        <taxon>Bacteria</taxon>
        <taxon>Pseudomonadati</taxon>
        <taxon>Pseudomonadota</taxon>
        <taxon>Gammaproteobacteria</taxon>
        <taxon>Methylococcales</taxon>
        <taxon>Methylococcaceae</taxon>
        <taxon>Methylobacter</taxon>
    </lineage>
</organism>
<dbReference type="AlphaFoldDB" id="A0AA43Q0R4"/>
<dbReference type="Pfam" id="PF07152">
    <property type="entry name" value="YaeQ"/>
    <property type="match status" value="1"/>
</dbReference>
<dbReference type="PANTHER" id="PTHR38784">
    <property type="entry name" value="SUCROSE PHOSPHORYLASE"/>
    <property type="match status" value="1"/>
</dbReference>
<sequence>MALKSTIYKADCQIADMDRGYYHPHNLTIALHPSETEERMMARLLAFVINAHEQLQFTKGLSTDDEPELWQKSLTDDIELWIEMGMPDEKRIRKASSRADKVILYTYGGRNTVWWNQIKPKLERFKNLTVINLPKEATDQLAPMVKRTMQLQISIQDGQVWISDDQNTATIMPEVWLS</sequence>
<comment type="caution">
    <text evidence="1">The sequence shown here is derived from an EMBL/GenBank/DDBJ whole genome shotgun (WGS) entry which is preliminary data.</text>
</comment>
<proteinExistence type="predicted"/>
<gene>
    <name evidence="1" type="ORF">PSU93_00015</name>
</gene>
<evidence type="ECO:0000313" key="1">
    <source>
        <dbReference type="EMBL" id="MDI1229520.1"/>
    </source>
</evidence>
<keyword evidence="2" id="KW-1185">Reference proteome</keyword>
<dbReference type="Gene3D" id="3.10.640.10">
    <property type="entry name" value="Restriction endonuclease-like alpha-beta roll domain"/>
    <property type="match status" value="1"/>
</dbReference>
<dbReference type="InterPro" id="IPR011335">
    <property type="entry name" value="Restrct_endonuc-II-like"/>
</dbReference>
<accession>A0AA43Q0R4</accession>
<dbReference type="SMART" id="SM01322">
    <property type="entry name" value="YaeQ"/>
    <property type="match status" value="1"/>
</dbReference>
<name>A0AA43Q0R4_9GAMM</name>
<dbReference type="PIRSF" id="PIRSF011484">
    <property type="entry name" value="YaeQ"/>
    <property type="match status" value="1"/>
</dbReference>
<protein>
    <submittedName>
        <fullName evidence="1">YaeQ family protein</fullName>
    </submittedName>
</protein>
<dbReference type="CDD" id="cd22368">
    <property type="entry name" value="YaeQ-like"/>
    <property type="match status" value="1"/>
</dbReference>
<dbReference type="EMBL" id="JAQSDF010000001">
    <property type="protein sequence ID" value="MDI1229520.1"/>
    <property type="molecule type" value="Genomic_DNA"/>
</dbReference>
<dbReference type="InterPro" id="IPR009822">
    <property type="entry name" value="YaeQ"/>
</dbReference>
<dbReference type="InterPro" id="IPR038590">
    <property type="entry name" value="YaeQ_sf"/>
</dbReference>